<dbReference type="InterPro" id="IPR032808">
    <property type="entry name" value="DoxX"/>
</dbReference>
<keyword evidence="4 5" id="KW-0472">Membrane</keyword>
<evidence type="ECO:0000313" key="7">
    <source>
        <dbReference type="Proteomes" id="UP000185781"/>
    </source>
</evidence>
<dbReference type="OrthoDB" id="8161897at2"/>
<keyword evidence="3 5" id="KW-1133">Transmembrane helix</keyword>
<dbReference type="RefSeq" id="WP_076390596.1">
    <property type="nucleotide sequence ID" value="NZ_FTOV01000002.1"/>
</dbReference>
<gene>
    <name evidence="6" type="ORF">SAMN05421785_10233</name>
</gene>
<dbReference type="STRING" id="373672.SAMN05421785_10233"/>
<reference evidence="6 7" key="1">
    <citation type="submission" date="2017-01" db="EMBL/GenBank/DDBJ databases">
        <authorList>
            <person name="Mah S.A."/>
            <person name="Swanson W.J."/>
            <person name="Moy G.W."/>
            <person name="Vacquier V.D."/>
        </authorList>
    </citation>
    <scope>NUCLEOTIDE SEQUENCE [LARGE SCALE GENOMIC DNA]</scope>
    <source>
        <strain evidence="6 7">DSM 18014</strain>
    </source>
</reference>
<feature type="transmembrane region" description="Helical" evidence="5">
    <location>
        <begin position="7"/>
        <end position="23"/>
    </location>
</feature>
<dbReference type="EMBL" id="FTOV01000002">
    <property type="protein sequence ID" value="SIS69694.1"/>
    <property type="molecule type" value="Genomic_DNA"/>
</dbReference>
<dbReference type="Proteomes" id="UP000185781">
    <property type="component" value="Unassembled WGS sequence"/>
</dbReference>
<evidence type="ECO:0000256" key="2">
    <source>
        <dbReference type="ARBA" id="ARBA00022692"/>
    </source>
</evidence>
<comment type="subcellular location">
    <subcellularLocation>
        <location evidence="1">Membrane</location>
        <topology evidence="1">Multi-pass membrane protein</topology>
    </subcellularLocation>
</comment>
<feature type="transmembrane region" description="Helical" evidence="5">
    <location>
        <begin position="98"/>
        <end position="116"/>
    </location>
</feature>
<evidence type="ECO:0000313" key="6">
    <source>
        <dbReference type="EMBL" id="SIS69694.1"/>
    </source>
</evidence>
<dbReference type="GO" id="GO:0016020">
    <property type="term" value="C:membrane"/>
    <property type="evidence" value="ECO:0007669"/>
    <property type="project" value="UniProtKB-SubCell"/>
</dbReference>
<accession>A0A1N7L792</accession>
<name>A0A1N7L792_9FLAO</name>
<feature type="transmembrane region" description="Helical" evidence="5">
    <location>
        <begin position="43"/>
        <end position="60"/>
    </location>
</feature>
<evidence type="ECO:0000256" key="5">
    <source>
        <dbReference type="SAM" id="Phobius"/>
    </source>
</evidence>
<keyword evidence="2 5" id="KW-0812">Transmembrane</keyword>
<evidence type="ECO:0000256" key="3">
    <source>
        <dbReference type="ARBA" id="ARBA00022989"/>
    </source>
</evidence>
<dbReference type="AlphaFoldDB" id="A0A1N7L792"/>
<protein>
    <submittedName>
        <fullName evidence="6">DoxX-like family protein</fullName>
    </submittedName>
</protein>
<feature type="transmembrane region" description="Helical" evidence="5">
    <location>
        <begin position="67"/>
        <end position="86"/>
    </location>
</feature>
<evidence type="ECO:0000256" key="1">
    <source>
        <dbReference type="ARBA" id="ARBA00004141"/>
    </source>
</evidence>
<dbReference type="Pfam" id="PF13564">
    <property type="entry name" value="DoxX_2"/>
    <property type="match status" value="1"/>
</dbReference>
<sequence>MKNYIDWALRLIPAIILLQTLFFKFTAHPDSVAIFSRLHAEPFGRIFSGVLELITAVLILNPKTTFWGAVLGLVTMIGAIASHIFILGIDTNNDGGKLFYLALTVFVFCVILLIKFKKGKYE</sequence>
<evidence type="ECO:0000256" key="4">
    <source>
        <dbReference type="ARBA" id="ARBA00023136"/>
    </source>
</evidence>
<proteinExistence type="predicted"/>
<organism evidence="6 7">
    <name type="scientific">Chryseobacterium gambrini</name>
    <dbReference type="NCBI Taxonomy" id="373672"/>
    <lineage>
        <taxon>Bacteria</taxon>
        <taxon>Pseudomonadati</taxon>
        <taxon>Bacteroidota</taxon>
        <taxon>Flavobacteriia</taxon>
        <taxon>Flavobacteriales</taxon>
        <taxon>Weeksellaceae</taxon>
        <taxon>Chryseobacterium group</taxon>
        <taxon>Chryseobacterium</taxon>
    </lineage>
</organism>